<protein>
    <submittedName>
        <fullName evidence="2">Uncharacterized protein</fullName>
    </submittedName>
</protein>
<gene>
    <name evidence="2" type="ORF">Syun_010178</name>
</gene>
<feature type="compositionally biased region" description="Polar residues" evidence="1">
    <location>
        <begin position="112"/>
        <end position="121"/>
    </location>
</feature>
<organism evidence="2 3">
    <name type="scientific">Stephania yunnanensis</name>
    <dbReference type="NCBI Taxonomy" id="152371"/>
    <lineage>
        <taxon>Eukaryota</taxon>
        <taxon>Viridiplantae</taxon>
        <taxon>Streptophyta</taxon>
        <taxon>Embryophyta</taxon>
        <taxon>Tracheophyta</taxon>
        <taxon>Spermatophyta</taxon>
        <taxon>Magnoliopsida</taxon>
        <taxon>Ranunculales</taxon>
        <taxon>Menispermaceae</taxon>
        <taxon>Menispermoideae</taxon>
        <taxon>Cissampelideae</taxon>
        <taxon>Stephania</taxon>
    </lineage>
</organism>
<dbReference type="GO" id="GO:0010089">
    <property type="term" value="P:xylem development"/>
    <property type="evidence" value="ECO:0007669"/>
    <property type="project" value="InterPro"/>
</dbReference>
<name>A0AAP0PRE5_9MAGN</name>
<dbReference type="AlphaFoldDB" id="A0AAP0PRE5"/>
<dbReference type="PANTHER" id="PTHR33974">
    <property type="entry name" value="VASCULAR-RELATED UNKNOWN PROTEIN 1-RELATED"/>
    <property type="match status" value="1"/>
</dbReference>
<evidence type="ECO:0000256" key="1">
    <source>
        <dbReference type="SAM" id="MobiDB-lite"/>
    </source>
</evidence>
<dbReference type="InterPro" id="IPR039280">
    <property type="entry name" value="VUP"/>
</dbReference>
<evidence type="ECO:0000313" key="3">
    <source>
        <dbReference type="Proteomes" id="UP001420932"/>
    </source>
</evidence>
<keyword evidence="3" id="KW-1185">Reference proteome</keyword>
<feature type="region of interest" description="Disordered" evidence="1">
    <location>
        <begin position="93"/>
        <end position="121"/>
    </location>
</feature>
<dbReference type="PANTHER" id="PTHR33974:SF2">
    <property type="entry name" value="VASCULAR-RELATED UNKNOWN PROTEIN 1"/>
    <property type="match status" value="1"/>
</dbReference>
<dbReference type="Proteomes" id="UP001420932">
    <property type="component" value="Unassembled WGS sequence"/>
</dbReference>
<accession>A0AAP0PRE5</accession>
<reference evidence="2 3" key="1">
    <citation type="submission" date="2024-01" db="EMBL/GenBank/DDBJ databases">
        <title>Genome assemblies of Stephania.</title>
        <authorList>
            <person name="Yang L."/>
        </authorList>
    </citation>
    <scope>NUCLEOTIDE SEQUENCE [LARGE SCALE GENOMIC DNA]</scope>
    <source>
        <strain evidence="2">YNDBR</strain>
        <tissue evidence="2">Leaf</tissue>
    </source>
</reference>
<sequence>MENSTNLSSMNKPDEITSTGATEESGWTVYFEDFFSDTNNREYNMSSTSSLVSDAASCAAWKFADISDPVTRLASAAGPEKRSKRLSFKKKRICRGGSNDDDDDDDDALEDTASSPANSPKISDLRKFEANQRRKDVNIDVSDQGTTFNQNQFSELHQQYHIDQMKERGFIGKESECTELKKRGLCLVPMSMLMNYLG</sequence>
<dbReference type="EMBL" id="JBBNAF010000004">
    <property type="protein sequence ID" value="KAK9151869.1"/>
    <property type="molecule type" value="Genomic_DNA"/>
</dbReference>
<evidence type="ECO:0000313" key="2">
    <source>
        <dbReference type="EMBL" id="KAK9151869.1"/>
    </source>
</evidence>
<feature type="region of interest" description="Disordered" evidence="1">
    <location>
        <begin position="1"/>
        <end position="22"/>
    </location>
</feature>
<comment type="caution">
    <text evidence="2">The sequence shown here is derived from an EMBL/GenBank/DDBJ whole genome shotgun (WGS) entry which is preliminary data.</text>
</comment>
<proteinExistence type="predicted"/>
<feature type="compositionally biased region" description="Acidic residues" evidence="1">
    <location>
        <begin position="99"/>
        <end position="110"/>
    </location>
</feature>